<dbReference type="InterPro" id="IPR054222">
    <property type="entry name" value="DUF6942"/>
</dbReference>
<dbReference type="STRING" id="1821621.A8C75_13370"/>
<evidence type="ECO:0000313" key="1">
    <source>
        <dbReference type="EMBL" id="ANG65266.1"/>
    </source>
</evidence>
<proteinExistence type="predicted"/>
<keyword evidence="2" id="KW-1185">Reference proteome</keyword>
<dbReference type="Proteomes" id="UP000078070">
    <property type="component" value="Chromosome"/>
</dbReference>
<accession>A0A1A9F4V7</accession>
<reference evidence="2" key="1">
    <citation type="submission" date="2016-05" db="EMBL/GenBank/DDBJ databases">
        <authorList>
            <person name="Baek K."/>
            <person name="Yang S.-J."/>
        </authorList>
    </citation>
    <scope>NUCLEOTIDE SEQUENCE [LARGE SCALE GENOMIC DNA]</scope>
    <source>
        <strain evidence="2">ST58-10</strain>
    </source>
</reference>
<dbReference type="AlphaFoldDB" id="A0A1A9F4V7"/>
<dbReference type="Pfam" id="PF22098">
    <property type="entry name" value="DUF6942"/>
    <property type="match status" value="1"/>
</dbReference>
<gene>
    <name evidence="1" type="ORF">A8C75_13370</name>
</gene>
<organism evidence="1 2">
    <name type="scientific">Marinobacterium aestuarii</name>
    <dbReference type="NCBI Taxonomy" id="1821621"/>
    <lineage>
        <taxon>Bacteria</taxon>
        <taxon>Pseudomonadati</taxon>
        <taxon>Pseudomonadota</taxon>
        <taxon>Gammaproteobacteria</taxon>
        <taxon>Oceanospirillales</taxon>
        <taxon>Oceanospirillaceae</taxon>
        <taxon>Marinobacterium</taxon>
    </lineage>
</organism>
<name>A0A1A9F4V7_9GAMM</name>
<dbReference type="KEGG" id="mars:A8C75_13370"/>
<dbReference type="EMBL" id="CP015839">
    <property type="protein sequence ID" value="ANG65266.1"/>
    <property type="molecule type" value="Genomic_DNA"/>
</dbReference>
<reference evidence="1 2" key="2">
    <citation type="journal article" date="2018" name="Int. J. Syst. Evol. Microbiol.">
        <title>Marinobacterium aestuarii sp. nov., a benzene-degrading marine bacterium isolated from estuary sediment.</title>
        <authorList>
            <person name="Bae S.S."/>
            <person name="Jung J."/>
            <person name="Chung D."/>
            <person name="Baek K."/>
        </authorList>
    </citation>
    <scope>NUCLEOTIDE SEQUENCE [LARGE SCALE GENOMIC DNA]</scope>
    <source>
        <strain evidence="1 2">ST58-10</strain>
    </source>
</reference>
<protein>
    <submittedName>
        <fullName evidence="1">Uncharacterized protein</fullName>
    </submittedName>
</protein>
<evidence type="ECO:0000313" key="2">
    <source>
        <dbReference type="Proteomes" id="UP000078070"/>
    </source>
</evidence>
<sequence length="134" mass="15521">MPNPPLILASEHGKLHPDIPDLIRHNGNHWRKIFSILAKLGTPADCRWQDYRDLELLHRHEVICFADGLLPTAQWHLVAGKASWQRLGFDPGTFSPLDDEGRVLIRGNILLTPYPDYRQFPNRTVEQVRSRLER</sequence>